<accession>A0A5N7MJG9</accession>
<dbReference type="AlphaFoldDB" id="A0A5N7MJG9"/>
<keyword evidence="3" id="KW-1185">Reference proteome</keyword>
<protein>
    <submittedName>
        <fullName evidence="2">Uncharacterized protein</fullName>
    </submittedName>
</protein>
<name>A0A5N7MJG9_9HYPH</name>
<evidence type="ECO:0000256" key="1">
    <source>
        <dbReference type="SAM" id="MobiDB-lite"/>
    </source>
</evidence>
<proteinExistence type="predicted"/>
<sequence>MARATKSVKRARTTEGGASKKGTGKRAATRGRSAERGAVKRGAKKGATKRGSRGAVEVKGWTVNFVSGESLQLEADAVNIDSSGTVTFSLFGNDVLYVSAANYNFIMETSEPLESSEEGGEEFETDR</sequence>
<gene>
    <name evidence="2" type="ORF">FS320_18805</name>
</gene>
<comment type="caution">
    <text evidence="2">The sequence shown here is derived from an EMBL/GenBank/DDBJ whole genome shotgun (WGS) entry which is preliminary data.</text>
</comment>
<organism evidence="2 3">
    <name type="scientific">Microvirga tunisiensis</name>
    <dbReference type="NCBI Taxonomy" id="2108360"/>
    <lineage>
        <taxon>Bacteria</taxon>
        <taxon>Pseudomonadati</taxon>
        <taxon>Pseudomonadota</taxon>
        <taxon>Alphaproteobacteria</taxon>
        <taxon>Hyphomicrobiales</taxon>
        <taxon>Methylobacteriaceae</taxon>
        <taxon>Microvirga</taxon>
    </lineage>
</organism>
<dbReference type="OrthoDB" id="8020409at2"/>
<dbReference type="Proteomes" id="UP000403266">
    <property type="component" value="Unassembled WGS sequence"/>
</dbReference>
<evidence type="ECO:0000313" key="3">
    <source>
        <dbReference type="Proteomes" id="UP000403266"/>
    </source>
</evidence>
<feature type="region of interest" description="Disordered" evidence="1">
    <location>
        <begin position="1"/>
        <end position="54"/>
    </location>
</feature>
<reference evidence="2 3" key="1">
    <citation type="journal article" date="2019" name="Syst. Appl. Microbiol.">
        <title>Microvirga tunisiensis sp. nov., a root nodule symbiotic bacterium isolated from Lupinus micranthus and L. luteus grown in Northern Tunisia.</title>
        <authorList>
            <person name="Msaddak A."/>
            <person name="Rejili M."/>
            <person name="Duran D."/>
            <person name="Mars M."/>
            <person name="Palacios J.M."/>
            <person name="Ruiz-Argueso T."/>
            <person name="Rey L."/>
            <person name="Imperial J."/>
        </authorList>
    </citation>
    <scope>NUCLEOTIDE SEQUENCE [LARGE SCALE GENOMIC DNA]</scope>
    <source>
        <strain evidence="2 3">Lmie10</strain>
    </source>
</reference>
<dbReference type="EMBL" id="VOSK01000077">
    <property type="protein sequence ID" value="MPR27201.1"/>
    <property type="molecule type" value="Genomic_DNA"/>
</dbReference>
<feature type="compositionally biased region" description="Basic residues" evidence="1">
    <location>
        <begin position="1"/>
        <end position="11"/>
    </location>
</feature>
<evidence type="ECO:0000313" key="2">
    <source>
        <dbReference type="EMBL" id="MPR27201.1"/>
    </source>
</evidence>
<feature type="compositionally biased region" description="Basic residues" evidence="1">
    <location>
        <begin position="39"/>
        <end position="52"/>
    </location>
</feature>
<dbReference type="RefSeq" id="WP_152713341.1">
    <property type="nucleotide sequence ID" value="NZ_VOSJ01000077.1"/>
</dbReference>